<accession>A0A9D4STE2</accession>
<organism evidence="1 2">
    <name type="scientific">Rhipicephalus sanguineus</name>
    <name type="common">Brown dog tick</name>
    <name type="synonym">Ixodes sanguineus</name>
    <dbReference type="NCBI Taxonomy" id="34632"/>
    <lineage>
        <taxon>Eukaryota</taxon>
        <taxon>Metazoa</taxon>
        <taxon>Ecdysozoa</taxon>
        <taxon>Arthropoda</taxon>
        <taxon>Chelicerata</taxon>
        <taxon>Arachnida</taxon>
        <taxon>Acari</taxon>
        <taxon>Parasitiformes</taxon>
        <taxon>Ixodida</taxon>
        <taxon>Ixodoidea</taxon>
        <taxon>Ixodidae</taxon>
        <taxon>Rhipicephalinae</taxon>
        <taxon>Rhipicephalus</taxon>
        <taxon>Rhipicephalus</taxon>
    </lineage>
</organism>
<reference evidence="1" key="1">
    <citation type="journal article" date="2020" name="Cell">
        <title>Large-Scale Comparative Analyses of Tick Genomes Elucidate Their Genetic Diversity and Vector Capacities.</title>
        <authorList>
            <consortium name="Tick Genome and Microbiome Consortium (TIGMIC)"/>
            <person name="Jia N."/>
            <person name="Wang J."/>
            <person name="Shi W."/>
            <person name="Du L."/>
            <person name="Sun Y."/>
            <person name="Zhan W."/>
            <person name="Jiang J.F."/>
            <person name="Wang Q."/>
            <person name="Zhang B."/>
            <person name="Ji P."/>
            <person name="Bell-Sakyi L."/>
            <person name="Cui X.M."/>
            <person name="Yuan T.T."/>
            <person name="Jiang B.G."/>
            <person name="Yang W.F."/>
            <person name="Lam T.T."/>
            <person name="Chang Q.C."/>
            <person name="Ding S.J."/>
            <person name="Wang X.J."/>
            <person name="Zhu J.G."/>
            <person name="Ruan X.D."/>
            <person name="Zhao L."/>
            <person name="Wei J.T."/>
            <person name="Ye R.Z."/>
            <person name="Que T.C."/>
            <person name="Du C.H."/>
            <person name="Zhou Y.H."/>
            <person name="Cheng J.X."/>
            <person name="Dai P.F."/>
            <person name="Guo W.B."/>
            <person name="Han X.H."/>
            <person name="Huang E.J."/>
            <person name="Li L.F."/>
            <person name="Wei W."/>
            <person name="Gao Y.C."/>
            <person name="Liu J.Z."/>
            <person name="Shao H.Z."/>
            <person name="Wang X."/>
            <person name="Wang C.C."/>
            <person name="Yang T.C."/>
            <person name="Huo Q.B."/>
            <person name="Li W."/>
            <person name="Chen H.Y."/>
            <person name="Chen S.E."/>
            <person name="Zhou L.G."/>
            <person name="Ni X.B."/>
            <person name="Tian J.H."/>
            <person name="Sheng Y."/>
            <person name="Liu T."/>
            <person name="Pan Y.S."/>
            <person name="Xia L.Y."/>
            <person name="Li J."/>
            <person name="Zhao F."/>
            <person name="Cao W.C."/>
        </authorList>
    </citation>
    <scope>NUCLEOTIDE SEQUENCE</scope>
    <source>
        <strain evidence="1">Rsan-2018</strain>
    </source>
</reference>
<dbReference type="AlphaFoldDB" id="A0A9D4STE2"/>
<dbReference type="EMBL" id="JABSTV010001252">
    <property type="protein sequence ID" value="KAH7946562.1"/>
    <property type="molecule type" value="Genomic_DNA"/>
</dbReference>
<reference evidence="1" key="2">
    <citation type="submission" date="2021-09" db="EMBL/GenBank/DDBJ databases">
        <authorList>
            <person name="Jia N."/>
            <person name="Wang J."/>
            <person name="Shi W."/>
            <person name="Du L."/>
            <person name="Sun Y."/>
            <person name="Zhan W."/>
            <person name="Jiang J."/>
            <person name="Wang Q."/>
            <person name="Zhang B."/>
            <person name="Ji P."/>
            <person name="Sakyi L.B."/>
            <person name="Cui X."/>
            <person name="Yuan T."/>
            <person name="Jiang B."/>
            <person name="Yang W."/>
            <person name="Lam T.T.-Y."/>
            <person name="Chang Q."/>
            <person name="Ding S."/>
            <person name="Wang X."/>
            <person name="Zhu J."/>
            <person name="Ruan X."/>
            <person name="Zhao L."/>
            <person name="Wei J."/>
            <person name="Que T."/>
            <person name="Du C."/>
            <person name="Cheng J."/>
            <person name="Dai P."/>
            <person name="Han X."/>
            <person name="Huang E."/>
            <person name="Gao Y."/>
            <person name="Liu J."/>
            <person name="Shao H."/>
            <person name="Ye R."/>
            <person name="Li L."/>
            <person name="Wei W."/>
            <person name="Wang X."/>
            <person name="Wang C."/>
            <person name="Huo Q."/>
            <person name="Li W."/>
            <person name="Guo W."/>
            <person name="Chen H."/>
            <person name="Chen S."/>
            <person name="Zhou L."/>
            <person name="Zhou L."/>
            <person name="Ni X."/>
            <person name="Tian J."/>
            <person name="Zhou Y."/>
            <person name="Sheng Y."/>
            <person name="Liu T."/>
            <person name="Pan Y."/>
            <person name="Xia L."/>
            <person name="Li J."/>
            <person name="Zhao F."/>
            <person name="Cao W."/>
        </authorList>
    </citation>
    <scope>NUCLEOTIDE SEQUENCE</scope>
    <source>
        <strain evidence="1">Rsan-2018</strain>
        <tissue evidence="1">Larvae</tissue>
    </source>
</reference>
<comment type="caution">
    <text evidence="1">The sequence shown here is derived from an EMBL/GenBank/DDBJ whole genome shotgun (WGS) entry which is preliminary data.</text>
</comment>
<evidence type="ECO:0000313" key="2">
    <source>
        <dbReference type="Proteomes" id="UP000821837"/>
    </source>
</evidence>
<evidence type="ECO:0000313" key="1">
    <source>
        <dbReference type="EMBL" id="KAH7946562.1"/>
    </source>
</evidence>
<protein>
    <submittedName>
        <fullName evidence="1">Uncharacterized protein</fullName>
    </submittedName>
</protein>
<dbReference type="Proteomes" id="UP000821837">
    <property type="component" value="Chromosome 6"/>
</dbReference>
<proteinExistence type="predicted"/>
<sequence length="143" mass="16092">MRSEAKNVAQIRREAKTFGNENTAADLLASFSGAASKVLKLGSPEVFRDLIRRTKMLPKRTGSDAGFKGFVKLYTEERPEQTGLPLPFRAQNLQHSCSVTDRRDEMTNDGQHIAWKKPLRMQKLSERALKTAVARKATVRLGY</sequence>
<keyword evidence="2" id="KW-1185">Reference proteome</keyword>
<gene>
    <name evidence="1" type="ORF">HPB52_001324</name>
</gene>
<name>A0A9D4STE2_RHISA</name>